<protein>
    <submittedName>
        <fullName evidence="9">Galactose-3-O-sulfotransferase 3</fullName>
    </submittedName>
</protein>
<evidence type="ECO:0000313" key="10">
    <source>
        <dbReference type="Proteomes" id="UP000010556"/>
    </source>
</evidence>
<reference evidence="10" key="1">
    <citation type="journal article" date="2013" name="Science">
        <title>Comparative analysis of bat genomes provides insight into the evolution of flight and immunity.</title>
        <authorList>
            <person name="Zhang G."/>
            <person name="Cowled C."/>
            <person name="Shi Z."/>
            <person name="Huang Z."/>
            <person name="Bishop-Lilly K.A."/>
            <person name="Fang X."/>
            <person name="Wynne J.W."/>
            <person name="Xiong Z."/>
            <person name="Baker M.L."/>
            <person name="Zhao W."/>
            <person name="Tachedjian M."/>
            <person name="Zhu Y."/>
            <person name="Zhou P."/>
            <person name="Jiang X."/>
            <person name="Ng J."/>
            <person name="Yang L."/>
            <person name="Wu L."/>
            <person name="Xiao J."/>
            <person name="Feng Y."/>
            <person name="Chen Y."/>
            <person name="Sun X."/>
            <person name="Zhang Y."/>
            <person name="Marsh G.A."/>
            <person name="Crameri G."/>
            <person name="Broder C.C."/>
            <person name="Frey K.G."/>
            <person name="Wang L.F."/>
            <person name="Wang J."/>
        </authorList>
    </citation>
    <scope>NUCLEOTIDE SEQUENCE [LARGE SCALE GENOMIC DNA]</scope>
</reference>
<sequence>MPPFLQRLQQATKMVSRRKVLLLVLGCGTLSLLIHQGAQLSWAVEKKQESDSKSEKTSRVYL</sequence>
<name>L5LD88_MYODS</name>
<evidence type="ECO:0000256" key="4">
    <source>
        <dbReference type="ARBA" id="ARBA00022968"/>
    </source>
</evidence>
<keyword evidence="7" id="KW-0472">Membrane</keyword>
<comment type="subcellular location">
    <subcellularLocation>
        <location evidence="1">Golgi apparatus membrane</location>
        <topology evidence="1">Single-pass type II membrane protein</topology>
    </subcellularLocation>
</comment>
<keyword evidence="2 9" id="KW-0808">Transferase</keyword>
<keyword evidence="8" id="KW-0325">Glycoprotein</keyword>
<evidence type="ECO:0000256" key="1">
    <source>
        <dbReference type="ARBA" id="ARBA00004323"/>
    </source>
</evidence>
<evidence type="ECO:0000313" key="9">
    <source>
        <dbReference type="EMBL" id="ELK24314.1"/>
    </source>
</evidence>
<organism evidence="9 10">
    <name type="scientific">Myotis davidii</name>
    <name type="common">David's myotis</name>
    <dbReference type="NCBI Taxonomy" id="225400"/>
    <lineage>
        <taxon>Eukaryota</taxon>
        <taxon>Metazoa</taxon>
        <taxon>Chordata</taxon>
        <taxon>Craniata</taxon>
        <taxon>Vertebrata</taxon>
        <taxon>Euteleostomi</taxon>
        <taxon>Mammalia</taxon>
        <taxon>Eutheria</taxon>
        <taxon>Laurasiatheria</taxon>
        <taxon>Chiroptera</taxon>
        <taxon>Yangochiroptera</taxon>
        <taxon>Vespertilionidae</taxon>
        <taxon>Myotis</taxon>
    </lineage>
</organism>
<keyword evidence="4" id="KW-0735">Signal-anchor</keyword>
<evidence type="ECO:0000256" key="6">
    <source>
        <dbReference type="ARBA" id="ARBA00023034"/>
    </source>
</evidence>
<keyword evidence="10" id="KW-1185">Reference proteome</keyword>
<dbReference type="eggNOG" id="KOG2302">
    <property type="taxonomic scope" value="Eukaryota"/>
</dbReference>
<dbReference type="EMBL" id="KB112964">
    <property type="protein sequence ID" value="ELK24314.1"/>
    <property type="molecule type" value="Genomic_DNA"/>
</dbReference>
<dbReference type="Proteomes" id="UP000010556">
    <property type="component" value="Unassembled WGS sequence"/>
</dbReference>
<dbReference type="Pfam" id="PF06990">
    <property type="entry name" value="Gal-3-0_sulfotr"/>
    <property type="match status" value="1"/>
</dbReference>
<keyword evidence="5" id="KW-1133">Transmembrane helix</keyword>
<dbReference type="GO" id="GO:0009247">
    <property type="term" value="P:glycolipid biosynthetic process"/>
    <property type="evidence" value="ECO:0007669"/>
    <property type="project" value="InterPro"/>
</dbReference>
<dbReference type="GO" id="GO:0001733">
    <property type="term" value="F:galactosylceramide sulfotransferase activity"/>
    <property type="evidence" value="ECO:0007669"/>
    <property type="project" value="InterPro"/>
</dbReference>
<evidence type="ECO:0000256" key="8">
    <source>
        <dbReference type="ARBA" id="ARBA00023180"/>
    </source>
</evidence>
<evidence type="ECO:0000256" key="5">
    <source>
        <dbReference type="ARBA" id="ARBA00022989"/>
    </source>
</evidence>
<keyword evidence="3" id="KW-0812">Transmembrane</keyword>
<accession>L5LD88</accession>
<proteinExistence type="predicted"/>
<evidence type="ECO:0000256" key="7">
    <source>
        <dbReference type="ARBA" id="ARBA00023136"/>
    </source>
</evidence>
<dbReference type="GO" id="GO:0000139">
    <property type="term" value="C:Golgi membrane"/>
    <property type="evidence" value="ECO:0007669"/>
    <property type="project" value="UniProtKB-SubCell"/>
</dbReference>
<dbReference type="InterPro" id="IPR009729">
    <property type="entry name" value="Gal-3-0_sulfotransfrase"/>
</dbReference>
<keyword evidence="6" id="KW-0333">Golgi apparatus</keyword>
<gene>
    <name evidence="9" type="ORF">MDA_GLEAN10017877</name>
</gene>
<dbReference type="AlphaFoldDB" id="L5LD88"/>
<evidence type="ECO:0000256" key="3">
    <source>
        <dbReference type="ARBA" id="ARBA00022692"/>
    </source>
</evidence>
<evidence type="ECO:0000256" key="2">
    <source>
        <dbReference type="ARBA" id="ARBA00022679"/>
    </source>
</evidence>